<dbReference type="InterPro" id="IPR000160">
    <property type="entry name" value="GGDEF_dom"/>
</dbReference>
<dbReference type="CDD" id="cd00130">
    <property type="entry name" value="PAS"/>
    <property type="match status" value="1"/>
</dbReference>
<dbReference type="InterPro" id="IPR001789">
    <property type="entry name" value="Sig_transdc_resp-reg_receiver"/>
</dbReference>
<feature type="domain" description="PAS" evidence="3">
    <location>
        <begin position="134"/>
        <end position="181"/>
    </location>
</feature>
<keyword evidence="1" id="KW-0597">Phosphoprotein</keyword>
<dbReference type="AlphaFoldDB" id="A0A2A2F8I7"/>
<dbReference type="InterPro" id="IPR035919">
    <property type="entry name" value="EAL_sf"/>
</dbReference>
<dbReference type="SMART" id="SM00267">
    <property type="entry name" value="GGDEF"/>
    <property type="match status" value="1"/>
</dbReference>
<sequence length="837" mass="92422">MKHAASFPRLLLWGLEGSEADRLARACSLAGFPGPEMTSALSRESLIGLLDDGGVDLVVLGENGGDPAGSPSILTDQVVAEHQATAFLVIGASELPERLDGRFNLRCLPEPGSDDELLVRVLAQLLNEIRLWQHSTLFKACVEASANGIVIVDARADDMPIVHVNQAFSRITGYEPEEVHGCNCRFLQGSDRKQPGVDQVRMAIRAGKPALVQMRNYRRDGSRFSNELQVSPVRENGGQITHYIGVINDVSARMDAESALAYRTSYDGLTGLPNFEQFRSRVGQACEESGHHRHAVALTLFNIDNFKAINATFGAGAADQLLKAVVDRVTPLLGRSDLLARLSADEFAILQTDVLGSHDVSSLVDSVVSVLAIPFRLEGQELFVTASAGIAWTGENVEGADELMSHASLALRNSKQCGGGGYRWYSILLAEEVEWTLKLHNQLQHALSEQQFELYYQPVVEVRSQEIVGIEALLRWHHPEQGMLSPADFLQAIETGGLMVEVTDWVLRQACTDLNRLMEETGRILWVSVNISPNHFVRGDVVSSVKSVLESTGLEPACLNLELVESTFLSFDEPVRRALDEIRTLGVGLMIDDFGAGFSSLNYLKKVPASRIKIDRSFIRDVVSDSADAAITRGVIALAHKLNLQVVGEGVEDRYQLAFLLRNHCDLVQGFLPGPPMPFEQLRTHELSAETRAAFAEVHGRESGNQASRRLLILDDEPNILKSLKRLLRRDGYEIHTVTSAQEALNLLALYEFQVVLSDQRMPEMTGTDFLSRVKELYPDTIRIVLSGYTDLDSVTDAVNRGAIYKFLTKPWDDEQLRSQIRQAFLHHAAVLEDTES</sequence>
<dbReference type="InterPro" id="IPR029787">
    <property type="entry name" value="Nucleotide_cyclase"/>
</dbReference>
<dbReference type="NCBIfam" id="TIGR00254">
    <property type="entry name" value="GGDEF"/>
    <property type="match status" value="1"/>
</dbReference>
<dbReference type="SUPFAM" id="SSF141868">
    <property type="entry name" value="EAL domain-like"/>
    <property type="match status" value="1"/>
</dbReference>
<dbReference type="InterPro" id="IPR001633">
    <property type="entry name" value="EAL_dom"/>
</dbReference>
<evidence type="ECO:0000256" key="1">
    <source>
        <dbReference type="PROSITE-ProRule" id="PRU00169"/>
    </source>
</evidence>
<dbReference type="Pfam" id="PF00563">
    <property type="entry name" value="EAL"/>
    <property type="match status" value="1"/>
</dbReference>
<dbReference type="SUPFAM" id="SSF55073">
    <property type="entry name" value="Nucleotide cyclase"/>
    <property type="match status" value="1"/>
</dbReference>
<dbReference type="PROSITE" id="PS50112">
    <property type="entry name" value="PAS"/>
    <property type="match status" value="1"/>
</dbReference>
<feature type="modified residue" description="4-aspartylphosphate" evidence="1">
    <location>
        <position position="759"/>
    </location>
</feature>
<evidence type="ECO:0000259" key="2">
    <source>
        <dbReference type="PROSITE" id="PS50110"/>
    </source>
</evidence>
<dbReference type="InterPro" id="IPR000700">
    <property type="entry name" value="PAS-assoc_C"/>
</dbReference>
<name>A0A2A2F8I7_9GAMM</name>
<dbReference type="InterPro" id="IPR052155">
    <property type="entry name" value="Biofilm_reg_signaling"/>
</dbReference>
<dbReference type="SMART" id="SM00448">
    <property type="entry name" value="REC"/>
    <property type="match status" value="1"/>
</dbReference>
<dbReference type="PANTHER" id="PTHR44757">
    <property type="entry name" value="DIGUANYLATE CYCLASE DGCP"/>
    <property type="match status" value="1"/>
</dbReference>
<dbReference type="PANTHER" id="PTHR44757:SF2">
    <property type="entry name" value="BIOFILM ARCHITECTURE MAINTENANCE PROTEIN MBAA"/>
    <property type="match status" value="1"/>
</dbReference>
<dbReference type="SUPFAM" id="SSF52172">
    <property type="entry name" value="CheY-like"/>
    <property type="match status" value="1"/>
</dbReference>
<dbReference type="SUPFAM" id="SSF55785">
    <property type="entry name" value="PYP-like sensor domain (PAS domain)"/>
    <property type="match status" value="1"/>
</dbReference>
<dbReference type="Gene3D" id="3.20.20.450">
    <property type="entry name" value="EAL domain"/>
    <property type="match status" value="1"/>
</dbReference>
<dbReference type="CDD" id="cd01948">
    <property type="entry name" value="EAL"/>
    <property type="match status" value="1"/>
</dbReference>
<reference evidence="7 8" key="1">
    <citation type="submission" date="2017-08" db="EMBL/GenBank/DDBJ databases">
        <title>Halovibrio sewagensis sp. nov., isolated from wastewater of high salinity.</title>
        <authorList>
            <person name="Dong X."/>
            <person name="Zhang G."/>
        </authorList>
    </citation>
    <scope>NUCLEOTIDE SEQUENCE [LARGE SCALE GENOMIC DNA]</scope>
    <source>
        <strain evidence="7 8">YL5-2</strain>
    </source>
</reference>
<dbReference type="Gene3D" id="3.30.70.270">
    <property type="match status" value="1"/>
</dbReference>
<feature type="domain" description="PAC" evidence="4">
    <location>
        <begin position="210"/>
        <end position="262"/>
    </location>
</feature>
<dbReference type="PROSITE" id="PS50887">
    <property type="entry name" value="GGDEF"/>
    <property type="match status" value="1"/>
</dbReference>
<evidence type="ECO:0000313" key="8">
    <source>
        <dbReference type="Proteomes" id="UP000218896"/>
    </source>
</evidence>
<evidence type="ECO:0000259" key="4">
    <source>
        <dbReference type="PROSITE" id="PS50113"/>
    </source>
</evidence>
<accession>A0A2A2F8I7</accession>
<dbReference type="EMBL" id="NSKD01000001">
    <property type="protein sequence ID" value="PAU81766.1"/>
    <property type="molecule type" value="Genomic_DNA"/>
</dbReference>
<dbReference type="CDD" id="cd01949">
    <property type="entry name" value="GGDEF"/>
    <property type="match status" value="1"/>
</dbReference>
<dbReference type="Pfam" id="PF00072">
    <property type="entry name" value="Response_reg"/>
    <property type="match status" value="1"/>
</dbReference>
<dbReference type="Pfam" id="PF13426">
    <property type="entry name" value="PAS_9"/>
    <property type="match status" value="1"/>
</dbReference>
<keyword evidence="8" id="KW-1185">Reference proteome</keyword>
<dbReference type="InterPro" id="IPR035965">
    <property type="entry name" value="PAS-like_dom_sf"/>
</dbReference>
<organism evidence="7 8">
    <name type="scientific">Halovibrio salipaludis</name>
    <dbReference type="NCBI Taxonomy" id="2032626"/>
    <lineage>
        <taxon>Bacteria</taxon>
        <taxon>Pseudomonadati</taxon>
        <taxon>Pseudomonadota</taxon>
        <taxon>Gammaproteobacteria</taxon>
        <taxon>Oceanospirillales</taxon>
        <taxon>Halomonadaceae</taxon>
        <taxon>Halovibrio</taxon>
    </lineage>
</organism>
<dbReference type="GO" id="GO:0000160">
    <property type="term" value="P:phosphorelay signal transduction system"/>
    <property type="evidence" value="ECO:0007669"/>
    <property type="project" value="InterPro"/>
</dbReference>
<dbReference type="InterPro" id="IPR043128">
    <property type="entry name" value="Rev_trsase/Diguanyl_cyclase"/>
</dbReference>
<evidence type="ECO:0000313" key="7">
    <source>
        <dbReference type="EMBL" id="PAU81766.1"/>
    </source>
</evidence>
<dbReference type="SMART" id="SM00086">
    <property type="entry name" value="PAC"/>
    <property type="match status" value="1"/>
</dbReference>
<dbReference type="InterPro" id="IPR000014">
    <property type="entry name" value="PAS"/>
</dbReference>
<gene>
    <name evidence="7" type="ORF">CK501_01025</name>
</gene>
<dbReference type="SMART" id="SM00091">
    <property type="entry name" value="PAS"/>
    <property type="match status" value="1"/>
</dbReference>
<dbReference type="CDD" id="cd17569">
    <property type="entry name" value="REC_HupR-like"/>
    <property type="match status" value="1"/>
</dbReference>
<protein>
    <submittedName>
        <fullName evidence="7">GGDEF domain-containing protein</fullName>
    </submittedName>
</protein>
<feature type="domain" description="GGDEF" evidence="6">
    <location>
        <begin position="294"/>
        <end position="427"/>
    </location>
</feature>
<dbReference type="SMART" id="SM00052">
    <property type="entry name" value="EAL"/>
    <property type="match status" value="1"/>
</dbReference>
<dbReference type="Gene3D" id="3.40.50.2300">
    <property type="match status" value="1"/>
</dbReference>
<dbReference type="NCBIfam" id="TIGR00229">
    <property type="entry name" value="sensory_box"/>
    <property type="match status" value="1"/>
</dbReference>
<dbReference type="InterPro" id="IPR001610">
    <property type="entry name" value="PAC"/>
</dbReference>
<feature type="domain" description="EAL" evidence="5">
    <location>
        <begin position="436"/>
        <end position="690"/>
    </location>
</feature>
<dbReference type="PROSITE" id="PS50113">
    <property type="entry name" value="PAC"/>
    <property type="match status" value="1"/>
</dbReference>
<comment type="caution">
    <text evidence="7">The sequence shown here is derived from an EMBL/GenBank/DDBJ whole genome shotgun (WGS) entry which is preliminary data.</text>
</comment>
<evidence type="ECO:0000259" key="3">
    <source>
        <dbReference type="PROSITE" id="PS50112"/>
    </source>
</evidence>
<dbReference type="PROSITE" id="PS50110">
    <property type="entry name" value="RESPONSE_REGULATORY"/>
    <property type="match status" value="1"/>
</dbReference>
<evidence type="ECO:0000259" key="5">
    <source>
        <dbReference type="PROSITE" id="PS50883"/>
    </source>
</evidence>
<dbReference type="Proteomes" id="UP000218896">
    <property type="component" value="Unassembled WGS sequence"/>
</dbReference>
<dbReference type="Gene3D" id="3.30.450.20">
    <property type="entry name" value="PAS domain"/>
    <property type="match status" value="1"/>
</dbReference>
<proteinExistence type="predicted"/>
<dbReference type="PROSITE" id="PS50883">
    <property type="entry name" value="EAL"/>
    <property type="match status" value="1"/>
</dbReference>
<evidence type="ECO:0000259" key="6">
    <source>
        <dbReference type="PROSITE" id="PS50887"/>
    </source>
</evidence>
<dbReference type="InterPro" id="IPR011006">
    <property type="entry name" value="CheY-like_superfamily"/>
</dbReference>
<feature type="domain" description="Response regulatory" evidence="2">
    <location>
        <begin position="710"/>
        <end position="825"/>
    </location>
</feature>
<dbReference type="Pfam" id="PF00990">
    <property type="entry name" value="GGDEF"/>
    <property type="match status" value="1"/>
</dbReference>